<dbReference type="OrthoDB" id="1436230at2"/>
<proteinExistence type="predicted"/>
<evidence type="ECO:0000313" key="1">
    <source>
        <dbReference type="EMBL" id="KZS40102.1"/>
    </source>
</evidence>
<name>A0A162ZX64_9FLAO</name>
<dbReference type="AlphaFoldDB" id="A0A162ZX64"/>
<evidence type="ECO:0000313" key="2">
    <source>
        <dbReference type="Proteomes" id="UP000076715"/>
    </source>
</evidence>
<reference evidence="1 2" key="1">
    <citation type="submission" date="2016-01" db="EMBL/GenBank/DDBJ databases">
        <title>The draft genome sequence of Aquimarina sp. RZW4-3-2.</title>
        <authorList>
            <person name="Wang Y."/>
        </authorList>
    </citation>
    <scope>NUCLEOTIDE SEQUENCE [LARGE SCALE GENOMIC DNA]</scope>
    <source>
        <strain evidence="1 2">RZW4-3-2</strain>
    </source>
</reference>
<dbReference type="RefSeq" id="WP_066314936.1">
    <property type="nucleotide sequence ID" value="NZ_LQRT01000019.1"/>
</dbReference>
<dbReference type="Proteomes" id="UP000076715">
    <property type="component" value="Unassembled WGS sequence"/>
</dbReference>
<organism evidence="1 2">
    <name type="scientific">Aquimarina aggregata</name>
    <dbReference type="NCBI Taxonomy" id="1642818"/>
    <lineage>
        <taxon>Bacteria</taxon>
        <taxon>Pseudomonadati</taxon>
        <taxon>Bacteroidota</taxon>
        <taxon>Flavobacteriia</taxon>
        <taxon>Flavobacteriales</taxon>
        <taxon>Flavobacteriaceae</taxon>
        <taxon>Aquimarina</taxon>
    </lineage>
</organism>
<comment type="caution">
    <text evidence="1">The sequence shown here is derived from an EMBL/GenBank/DDBJ whole genome shotgun (WGS) entry which is preliminary data.</text>
</comment>
<accession>A0A162ZX64</accession>
<sequence>MKNVFFIILFLIGLLTFGQENNLEQIDRKVNLIDLNSELTINEFDWVELTGIVTDGGGILKVWKSNNNIHKVVQEIGRSYGRIRTTIYLTNEIPIKVIETEENFEQTDDGLNYSKLDQVFKQEFFVFNWEMGEGKYKKTGKRVMSESGCSHFDYEPIIERAQKAITK</sequence>
<keyword evidence="2" id="KW-1185">Reference proteome</keyword>
<gene>
    <name evidence="1" type="ORF">AWE51_25430</name>
</gene>
<protein>
    <submittedName>
        <fullName evidence="1">Uncharacterized protein</fullName>
    </submittedName>
</protein>
<dbReference type="EMBL" id="LQRT01000019">
    <property type="protein sequence ID" value="KZS40102.1"/>
    <property type="molecule type" value="Genomic_DNA"/>
</dbReference>